<sequence>MSVLKEDDNFITGILEVKSNNDVKFTNLIVNVYIPGKGTERRSALDRLAAFILTTKSTKRFSEIIMTGDWNALPKTTLSALQNRGLSLPNEALTFNQSTRLSNRQGRCIDYPVATNSTSIKTIKVLRKYDMSDHFPILIQIAANVDKTSQTVLRINNDTLNNNRSARLRILNDIRWNAVVNITGHKKMEIFTSIANSILSETGVINPVNEKRVHSLPEKQRGP</sequence>
<keyword evidence="1" id="KW-0540">Nuclease</keyword>
<evidence type="ECO:0000313" key="1">
    <source>
        <dbReference type="EMBL" id="ELQ74260.1"/>
    </source>
</evidence>
<name>L7JSJ2_TRAHO</name>
<keyword evidence="1" id="KW-0378">Hydrolase</keyword>
<dbReference type="EMBL" id="JH994056">
    <property type="protein sequence ID" value="ELQ74260.1"/>
    <property type="molecule type" value="Genomic_DNA"/>
</dbReference>
<dbReference type="HOGENOM" id="CLU_1240898_0_0_1"/>
<evidence type="ECO:0000313" key="2">
    <source>
        <dbReference type="Proteomes" id="UP000011185"/>
    </source>
</evidence>
<keyword evidence="2" id="KW-1185">Reference proteome</keyword>
<dbReference type="SUPFAM" id="SSF56219">
    <property type="entry name" value="DNase I-like"/>
    <property type="match status" value="1"/>
</dbReference>
<reference evidence="1 2" key="1">
    <citation type="journal article" date="2012" name="PLoS Pathog.">
        <title>The genome of the obligate intracellular parasite Trachipleistophora hominis: new insights into microsporidian genome dynamics and reductive evolution.</title>
        <authorList>
            <person name="Heinz E."/>
            <person name="Williams T.A."/>
            <person name="Nakjang S."/>
            <person name="Noel C.J."/>
            <person name="Swan D.C."/>
            <person name="Goldberg A.V."/>
            <person name="Harris S.R."/>
            <person name="Weinmaier T."/>
            <person name="Markert S."/>
            <person name="Becher D."/>
            <person name="Bernhardt J."/>
            <person name="Dagan T."/>
            <person name="Hacker C."/>
            <person name="Lucocq J.M."/>
            <person name="Schweder T."/>
            <person name="Rattei T."/>
            <person name="Hall N."/>
            <person name="Hirt R.P."/>
            <person name="Embley T.M."/>
        </authorList>
    </citation>
    <scope>NUCLEOTIDE SEQUENCE [LARGE SCALE GENOMIC DNA]</scope>
</reference>
<accession>L7JSJ2</accession>
<dbReference type="InterPro" id="IPR036691">
    <property type="entry name" value="Endo/exonu/phosph_ase_sf"/>
</dbReference>
<protein>
    <submittedName>
        <fullName evidence="1">Putative Endonuclease/exonuclease/phosphatase, putative transposon</fullName>
    </submittedName>
</protein>
<dbReference type="InParanoid" id="L7JSJ2"/>
<dbReference type="VEuPathDB" id="MicrosporidiaDB:THOM_2837"/>
<dbReference type="GO" id="GO:0004527">
    <property type="term" value="F:exonuclease activity"/>
    <property type="evidence" value="ECO:0007669"/>
    <property type="project" value="UniProtKB-KW"/>
</dbReference>
<proteinExistence type="predicted"/>
<keyword evidence="1" id="KW-0269">Exonuclease</keyword>
<dbReference type="GO" id="GO:0004519">
    <property type="term" value="F:endonuclease activity"/>
    <property type="evidence" value="ECO:0007669"/>
    <property type="project" value="UniProtKB-KW"/>
</dbReference>
<organism evidence="1 2">
    <name type="scientific">Trachipleistophora hominis</name>
    <name type="common">Microsporidian parasite</name>
    <dbReference type="NCBI Taxonomy" id="72359"/>
    <lineage>
        <taxon>Eukaryota</taxon>
        <taxon>Fungi</taxon>
        <taxon>Fungi incertae sedis</taxon>
        <taxon>Microsporidia</taxon>
        <taxon>Pleistophoridae</taxon>
        <taxon>Trachipleistophora</taxon>
    </lineage>
</organism>
<gene>
    <name evidence="1" type="ORF">THOM_2837</name>
</gene>
<keyword evidence="1" id="KW-0255">Endonuclease</keyword>
<dbReference type="Proteomes" id="UP000011185">
    <property type="component" value="Unassembled WGS sequence"/>
</dbReference>
<dbReference type="AlphaFoldDB" id="L7JSJ2"/>
<dbReference type="Gene3D" id="3.60.10.10">
    <property type="entry name" value="Endonuclease/exonuclease/phosphatase"/>
    <property type="match status" value="1"/>
</dbReference>